<feature type="transmembrane region" description="Helical" evidence="14">
    <location>
        <begin position="50"/>
        <end position="69"/>
    </location>
</feature>
<keyword evidence="5" id="KW-0681">Retinal protein</keyword>
<feature type="transmembrane region" description="Helical" evidence="14">
    <location>
        <begin position="267"/>
        <end position="288"/>
    </location>
</feature>
<dbReference type="GO" id="GO:0007602">
    <property type="term" value="P:phototransduction"/>
    <property type="evidence" value="ECO:0007669"/>
    <property type="project" value="UniProtKB-KW"/>
</dbReference>
<keyword evidence="7" id="KW-0157">Chromophore</keyword>
<dbReference type="Gene3D" id="1.20.1070.10">
    <property type="entry name" value="Rhodopsin 7-helix transmembrane proteins"/>
    <property type="match status" value="1"/>
</dbReference>
<feature type="transmembrane region" description="Helical" evidence="14">
    <location>
        <begin position="130"/>
        <end position="152"/>
    </location>
</feature>
<accession>A0ABD1J6G6</accession>
<feature type="transmembrane region" description="Helical" evidence="14">
    <location>
        <begin position="89"/>
        <end position="110"/>
    </location>
</feature>
<keyword evidence="4 14" id="KW-0812">Transmembrane</keyword>
<evidence type="ECO:0000256" key="11">
    <source>
        <dbReference type="ARBA" id="ARBA00023170"/>
    </source>
</evidence>
<evidence type="ECO:0000256" key="6">
    <source>
        <dbReference type="ARBA" id="ARBA00022989"/>
    </source>
</evidence>
<evidence type="ECO:0000256" key="8">
    <source>
        <dbReference type="ARBA" id="ARBA00023040"/>
    </source>
</evidence>
<organism evidence="16 17">
    <name type="scientific">Coilia grayii</name>
    <name type="common">Gray's grenadier anchovy</name>
    <dbReference type="NCBI Taxonomy" id="363190"/>
    <lineage>
        <taxon>Eukaryota</taxon>
        <taxon>Metazoa</taxon>
        <taxon>Chordata</taxon>
        <taxon>Craniata</taxon>
        <taxon>Vertebrata</taxon>
        <taxon>Euteleostomi</taxon>
        <taxon>Actinopterygii</taxon>
        <taxon>Neopterygii</taxon>
        <taxon>Teleostei</taxon>
        <taxon>Clupei</taxon>
        <taxon>Clupeiformes</taxon>
        <taxon>Clupeoidei</taxon>
        <taxon>Engraulidae</taxon>
        <taxon>Coilinae</taxon>
        <taxon>Coilia</taxon>
    </lineage>
</organism>
<gene>
    <name evidence="16" type="ORF">ACEWY4_022064</name>
</gene>
<dbReference type="InterPro" id="IPR000276">
    <property type="entry name" value="GPCR_Rhodpsn"/>
</dbReference>
<evidence type="ECO:0000256" key="14">
    <source>
        <dbReference type="SAM" id="Phobius"/>
    </source>
</evidence>
<evidence type="ECO:0000256" key="7">
    <source>
        <dbReference type="ARBA" id="ARBA00022991"/>
    </source>
</evidence>
<evidence type="ECO:0000256" key="3">
    <source>
        <dbReference type="ARBA" id="ARBA00022606"/>
    </source>
</evidence>
<dbReference type="InterPro" id="IPR017452">
    <property type="entry name" value="GPCR_Rhodpsn_7TM"/>
</dbReference>
<evidence type="ECO:0000256" key="12">
    <source>
        <dbReference type="ARBA" id="ARBA00023180"/>
    </source>
</evidence>
<dbReference type="PANTHER" id="PTHR24240">
    <property type="entry name" value="OPSIN"/>
    <property type="match status" value="1"/>
</dbReference>
<dbReference type="InterPro" id="IPR050125">
    <property type="entry name" value="GPCR_opsins"/>
</dbReference>
<dbReference type="PRINTS" id="PR00237">
    <property type="entry name" value="GPCRRHODOPSN"/>
</dbReference>
<dbReference type="GO" id="GO:0009881">
    <property type="term" value="F:photoreceptor activity"/>
    <property type="evidence" value="ECO:0007669"/>
    <property type="project" value="UniProtKB-KW"/>
</dbReference>
<sequence>MDIYSSKLSKAVDLGVGAYLLIIAILSIVGNLLVLIMASKRSKQMKPPELLSVNLAVTDLGAAVSMYPLATASAWNHHWIGGEVVCRYYGFMGFFFGVASMMTLTVMAVVRFVVSTNLQSPKERVTRRNVALLVTATWVYALLWALFPLLGWGQYGPEPFGLSCTLAWADLRQAPNGMPFVHAMFAMNLAIPAVTIISCYAGIALRLRSTLKSLDSDHVPSTIKMQRRLVLIAILISMGFLGSWTPYGMVSLWSVYRDSGSISPVVSMLPCLFAKTSTVYNPLIYYAFSKTFKAQVRQVCCLCVQDNACRPGERTKVTENTVYMETEYSRALAPQPRAGCVDGVGGRDVGMGAQEETQLNVEFK</sequence>
<evidence type="ECO:0000256" key="13">
    <source>
        <dbReference type="ARBA" id="ARBA00023224"/>
    </source>
</evidence>
<feature type="transmembrane region" description="Helical" evidence="14">
    <location>
        <begin position="16"/>
        <end position="38"/>
    </location>
</feature>
<dbReference type="SUPFAM" id="SSF81321">
    <property type="entry name" value="Family A G protein-coupled receptor-like"/>
    <property type="match status" value="1"/>
</dbReference>
<feature type="domain" description="G-protein coupled receptors family 1 profile" evidence="15">
    <location>
        <begin position="30"/>
        <end position="285"/>
    </location>
</feature>
<evidence type="ECO:0000256" key="1">
    <source>
        <dbReference type="ARBA" id="ARBA00004141"/>
    </source>
</evidence>
<dbReference type="GO" id="GO:0004930">
    <property type="term" value="F:G protein-coupled receptor activity"/>
    <property type="evidence" value="ECO:0007669"/>
    <property type="project" value="UniProtKB-KW"/>
</dbReference>
<keyword evidence="2" id="KW-0600">Photoreceptor protein</keyword>
<keyword evidence="6 14" id="KW-1133">Transmembrane helix</keyword>
<keyword evidence="17" id="KW-1185">Reference proteome</keyword>
<dbReference type="Proteomes" id="UP001591681">
    <property type="component" value="Unassembled WGS sequence"/>
</dbReference>
<keyword evidence="12" id="KW-0325">Glycoprotein</keyword>
<dbReference type="PROSITE" id="PS50262">
    <property type="entry name" value="G_PROTEIN_RECEP_F1_2"/>
    <property type="match status" value="1"/>
</dbReference>
<dbReference type="AlphaFoldDB" id="A0ABD1J6G6"/>
<evidence type="ECO:0000256" key="2">
    <source>
        <dbReference type="ARBA" id="ARBA00022543"/>
    </source>
</evidence>
<comment type="subcellular location">
    <subcellularLocation>
        <location evidence="1">Membrane</location>
        <topology evidence="1">Multi-pass membrane protein</topology>
    </subcellularLocation>
</comment>
<feature type="transmembrane region" description="Helical" evidence="14">
    <location>
        <begin position="228"/>
        <end position="247"/>
    </location>
</feature>
<comment type="caution">
    <text evidence="16">The sequence shown here is derived from an EMBL/GenBank/DDBJ whole genome shotgun (WGS) entry which is preliminary data.</text>
</comment>
<name>A0ABD1J6G6_9TELE</name>
<keyword evidence="10" id="KW-1015">Disulfide bond</keyword>
<dbReference type="InterPro" id="IPR002962">
    <property type="entry name" value="Peropsin"/>
</dbReference>
<evidence type="ECO:0000313" key="16">
    <source>
        <dbReference type="EMBL" id="KAL2082246.1"/>
    </source>
</evidence>
<reference evidence="16 17" key="1">
    <citation type="submission" date="2024-09" db="EMBL/GenBank/DDBJ databases">
        <title>A chromosome-level genome assembly of Gray's grenadier anchovy, Coilia grayii.</title>
        <authorList>
            <person name="Fu Z."/>
        </authorList>
    </citation>
    <scope>NUCLEOTIDE SEQUENCE [LARGE SCALE GENOMIC DNA]</scope>
    <source>
        <strain evidence="16">G4</strain>
        <tissue evidence="16">Muscle</tissue>
    </source>
</reference>
<dbReference type="PROSITE" id="PS00238">
    <property type="entry name" value="OPSIN"/>
    <property type="match status" value="1"/>
</dbReference>
<evidence type="ECO:0000256" key="5">
    <source>
        <dbReference type="ARBA" id="ARBA00022925"/>
    </source>
</evidence>
<evidence type="ECO:0000259" key="15">
    <source>
        <dbReference type="PROSITE" id="PS50262"/>
    </source>
</evidence>
<dbReference type="InterPro" id="IPR027430">
    <property type="entry name" value="Retinal_BS"/>
</dbReference>
<dbReference type="EMBL" id="JBHFQA010000019">
    <property type="protein sequence ID" value="KAL2082246.1"/>
    <property type="molecule type" value="Genomic_DNA"/>
</dbReference>
<protein>
    <recommendedName>
        <fullName evidence="15">G-protein coupled receptors family 1 profile domain-containing protein</fullName>
    </recommendedName>
</protein>
<keyword evidence="3" id="KW-0716">Sensory transduction</keyword>
<evidence type="ECO:0000313" key="17">
    <source>
        <dbReference type="Proteomes" id="UP001591681"/>
    </source>
</evidence>
<keyword evidence="11" id="KW-0675">Receptor</keyword>
<keyword evidence="8" id="KW-0297">G-protein coupled receptor</keyword>
<evidence type="ECO:0000256" key="10">
    <source>
        <dbReference type="ARBA" id="ARBA00023157"/>
    </source>
</evidence>
<evidence type="ECO:0000256" key="4">
    <source>
        <dbReference type="ARBA" id="ARBA00022692"/>
    </source>
</evidence>
<evidence type="ECO:0000256" key="9">
    <source>
        <dbReference type="ARBA" id="ARBA00023136"/>
    </source>
</evidence>
<keyword evidence="9 14" id="KW-0472">Membrane</keyword>
<keyword evidence="13" id="KW-0807">Transducer</keyword>
<proteinExistence type="predicted"/>
<dbReference type="Pfam" id="PF00001">
    <property type="entry name" value="7tm_1"/>
    <property type="match status" value="1"/>
</dbReference>
<dbReference type="FunFam" id="1.20.1070.10:FF:000219">
    <property type="entry name" value="Opsin 5-like 2"/>
    <property type="match status" value="1"/>
</dbReference>
<feature type="transmembrane region" description="Helical" evidence="14">
    <location>
        <begin position="185"/>
        <end position="207"/>
    </location>
</feature>
<dbReference type="GO" id="GO:0016020">
    <property type="term" value="C:membrane"/>
    <property type="evidence" value="ECO:0007669"/>
    <property type="project" value="UniProtKB-SubCell"/>
</dbReference>
<dbReference type="PRINTS" id="PR01244">
    <property type="entry name" value="PEROPSIN"/>
</dbReference>